<sequence>MRNTLELSHDAMLALSRVASEASAAEGPEEALWSVTRTLPALLGDPSAALAPRAYRDDPQPAVTSACAVFLRMPDGRHHMISAPVNFPPEQHHELVDIELGHPGHVAVTCRSMVLHDTTLHASFVKILQAFRAGSSMFTPMLWKDAYLGVIICANAARGTFGERDLVVQTAFAGLAAALFVAHGGPAWLAGIDTSALPVRRTGN</sequence>
<organism evidence="2 3">
    <name type="scientific">Roseomonas nitratireducens</name>
    <dbReference type="NCBI Taxonomy" id="2820810"/>
    <lineage>
        <taxon>Bacteria</taxon>
        <taxon>Pseudomonadati</taxon>
        <taxon>Pseudomonadota</taxon>
        <taxon>Alphaproteobacteria</taxon>
        <taxon>Acetobacterales</taxon>
        <taxon>Roseomonadaceae</taxon>
        <taxon>Roseomonas</taxon>
    </lineage>
</organism>
<dbReference type="EMBL" id="JAGIYZ010000015">
    <property type="protein sequence ID" value="MBP0465383.1"/>
    <property type="molecule type" value="Genomic_DNA"/>
</dbReference>
<dbReference type="InterPro" id="IPR003018">
    <property type="entry name" value="GAF"/>
</dbReference>
<gene>
    <name evidence="2" type="ORF">J5Y09_15765</name>
</gene>
<dbReference type="Proteomes" id="UP000680815">
    <property type="component" value="Unassembled WGS sequence"/>
</dbReference>
<keyword evidence="3" id="KW-1185">Reference proteome</keyword>
<proteinExistence type="predicted"/>
<feature type="domain" description="GAF" evidence="1">
    <location>
        <begin position="65"/>
        <end position="178"/>
    </location>
</feature>
<evidence type="ECO:0000313" key="2">
    <source>
        <dbReference type="EMBL" id="MBP0465383.1"/>
    </source>
</evidence>
<evidence type="ECO:0000313" key="3">
    <source>
        <dbReference type="Proteomes" id="UP000680815"/>
    </source>
</evidence>
<accession>A0ABS4AVI9</accession>
<dbReference type="SUPFAM" id="SSF55781">
    <property type="entry name" value="GAF domain-like"/>
    <property type="match status" value="1"/>
</dbReference>
<comment type="caution">
    <text evidence="2">The sequence shown here is derived from an EMBL/GenBank/DDBJ whole genome shotgun (WGS) entry which is preliminary data.</text>
</comment>
<dbReference type="Gene3D" id="3.30.450.40">
    <property type="match status" value="1"/>
</dbReference>
<evidence type="ECO:0000259" key="1">
    <source>
        <dbReference type="Pfam" id="PF01590"/>
    </source>
</evidence>
<name>A0ABS4AVI9_9PROT</name>
<dbReference type="InterPro" id="IPR029016">
    <property type="entry name" value="GAF-like_dom_sf"/>
</dbReference>
<dbReference type="RefSeq" id="WP_209352774.1">
    <property type="nucleotide sequence ID" value="NZ_JAGIYZ010000015.1"/>
</dbReference>
<dbReference type="Pfam" id="PF01590">
    <property type="entry name" value="GAF"/>
    <property type="match status" value="1"/>
</dbReference>
<protein>
    <submittedName>
        <fullName evidence="2">GAF domain-containing protein</fullName>
    </submittedName>
</protein>
<reference evidence="2 3" key="1">
    <citation type="submission" date="2021-03" db="EMBL/GenBank/DDBJ databases">
        <authorList>
            <person name="So Y."/>
        </authorList>
    </citation>
    <scope>NUCLEOTIDE SEQUENCE [LARGE SCALE GENOMIC DNA]</scope>
    <source>
        <strain evidence="2 3">PWR1</strain>
    </source>
</reference>